<sequence length="65" mass="6846">MSSCLGGKKSSTTLRVTLASSLPLRRSAVALLGEPLRWAAMPTAKARGVKPQDRTADAPTSLPLR</sequence>
<feature type="region of interest" description="Disordered" evidence="1">
    <location>
        <begin position="43"/>
        <end position="65"/>
    </location>
</feature>
<keyword evidence="3" id="KW-1185">Reference proteome</keyword>
<reference evidence="2 3" key="1">
    <citation type="journal article" date="2021" name="Int. J. Syst. Evol. Microbiol.">
        <title>Amazonocrinis nigriterrae gen. nov., sp. nov., Atlanticothrix silvestris gen. nov., sp. nov. and Dendronalium phyllosphericum gen. nov., sp. nov., nostocacean cyanobacteria from Brazilian environments.</title>
        <authorList>
            <person name="Alvarenga D.O."/>
            <person name="Andreote A.P.D."/>
            <person name="Branco L.H.Z."/>
            <person name="Delbaje E."/>
            <person name="Cruz R.B."/>
            <person name="Varani A.M."/>
            <person name="Fiore M.F."/>
        </authorList>
    </citation>
    <scope>NUCLEOTIDE SEQUENCE [LARGE SCALE GENOMIC DNA]</scope>
    <source>
        <strain evidence="2 3">CENA67</strain>
    </source>
</reference>
<gene>
    <name evidence="2" type="ORF">I8748_01850</name>
</gene>
<dbReference type="AlphaFoldDB" id="A0A8J7L6C0"/>
<proteinExistence type="predicted"/>
<evidence type="ECO:0000313" key="2">
    <source>
        <dbReference type="EMBL" id="MBH8560935.1"/>
    </source>
</evidence>
<dbReference type="EMBL" id="JAECZC010000002">
    <property type="protein sequence ID" value="MBH8560935.1"/>
    <property type="molecule type" value="Genomic_DNA"/>
</dbReference>
<comment type="caution">
    <text evidence="2">The sequence shown here is derived from an EMBL/GenBank/DDBJ whole genome shotgun (WGS) entry which is preliminary data.</text>
</comment>
<name>A0A8J7L6C0_9NOST</name>
<organism evidence="2 3">
    <name type="scientific">Amazonocrinis nigriterrae CENA67</name>
    <dbReference type="NCBI Taxonomy" id="2794033"/>
    <lineage>
        <taxon>Bacteria</taxon>
        <taxon>Bacillati</taxon>
        <taxon>Cyanobacteriota</taxon>
        <taxon>Cyanophyceae</taxon>
        <taxon>Nostocales</taxon>
        <taxon>Nostocaceae</taxon>
        <taxon>Amazonocrinis</taxon>
        <taxon>Amazonocrinis nigriterrae</taxon>
    </lineage>
</organism>
<evidence type="ECO:0000313" key="3">
    <source>
        <dbReference type="Proteomes" id="UP000632766"/>
    </source>
</evidence>
<protein>
    <submittedName>
        <fullName evidence="2">Uncharacterized protein</fullName>
    </submittedName>
</protein>
<accession>A0A8J7L6C0</accession>
<dbReference type="Proteomes" id="UP000632766">
    <property type="component" value="Unassembled WGS sequence"/>
</dbReference>
<dbReference type="RefSeq" id="WP_198122983.1">
    <property type="nucleotide sequence ID" value="NZ_JAECZC010000002.1"/>
</dbReference>
<evidence type="ECO:0000256" key="1">
    <source>
        <dbReference type="SAM" id="MobiDB-lite"/>
    </source>
</evidence>